<gene>
    <name evidence="2" type="ORF">CCMP2556_LOCUS28270</name>
</gene>
<evidence type="ECO:0000313" key="2">
    <source>
        <dbReference type="EMBL" id="CAK9057227.1"/>
    </source>
</evidence>
<dbReference type="EMBL" id="CAXAMN010021114">
    <property type="protein sequence ID" value="CAK9057227.1"/>
    <property type="molecule type" value="Genomic_DNA"/>
</dbReference>
<feature type="region of interest" description="Disordered" evidence="1">
    <location>
        <begin position="251"/>
        <end position="272"/>
    </location>
</feature>
<name>A0ABP0N2S3_9DINO</name>
<feature type="compositionally biased region" description="Gly residues" evidence="1">
    <location>
        <begin position="208"/>
        <end position="220"/>
    </location>
</feature>
<organism evidence="2 3">
    <name type="scientific">Durusdinium trenchii</name>
    <dbReference type="NCBI Taxonomy" id="1381693"/>
    <lineage>
        <taxon>Eukaryota</taxon>
        <taxon>Sar</taxon>
        <taxon>Alveolata</taxon>
        <taxon>Dinophyceae</taxon>
        <taxon>Suessiales</taxon>
        <taxon>Symbiodiniaceae</taxon>
        <taxon>Durusdinium</taxon>
    </lineage>
</organism>
<protein>
    <submittedName>
        <fullName evidence="2">Uncharacterized protein</fullName>
    </submittedName>
</protein>
<accession>A0ABP0N2S3</accession>
<feature type="region of interest" description="Disordered" evidence="1">
    <location>
        <begin position="205"/>
        <end position="232"/>
    </location>
</feature>
<proteinExistence type="predicted"/>
<reference evidence="2 3" key="1">
    <citation type="submission" date="2024-02" db="EMBL/GenBank/DDBJ databases">
        <authorList>
            <person name="Chen Y."/>
            <person name="Shah S."/>
            <person name="Dougan E. K."/>
            <person name="Thang M."/>
            <person name="Chan C."/>
        </authorList>
    </citation>
    <scope>NUCLEOTIDE SEQUENCE [LARGE SCALE GENOMIC DNA]</scope>
</reference>
<sequence>MECPPLLEDVESRLPRPVCRVDTTYTCPKEEPRRLVGSQSASWLPSLRPLSGVTPLRLHAQTAFLTAPKNWQGPISPASTQTGLATTLEDWTFTAEDWGTSSKAFQMKSGMTTASSVGLRKSKSDGALHGLSPKASRENDRAGGSIYSLAKHKRSGATSSGKTEFIDQAKLVKDFDRLTSALGEVKNLFEGFDPRRSPKQKVTLGDLLAGGGQGQKGNSGEGDDGDAQEALREAKERLAERLQAYKFARRIEPEMPPLGPLPPSGLSPRKPPLQTLVVRNTSQEAIKVWLPHNRKERISAFAE</sequence>
<feature type="non-terminal residue" evidence="2">
    <location>
        <position position="303"/>
    </location>
</feature>
<comment type="caution">
    <text evidence="2">The sequence shown here is derived from an EMBL/GenBank/DDBJ whole genome shotgun (WGS) entry which is preliminary data.</text>
</comment>
<dbReference type="Proteomes" id="UP001642484">
    <property type="component" value="Unassembled WGS sequence"/>
</dbReference>
<feature type="region of interest" description="Disordered" evidence="1">
    <location>
        <begin position="116"/>
        <end position="142"/>
    </location>
</feature>
<keyword evidence="3" id="KW-1185">Reference proteome</keyword>
<evidence type="ECO:0000256" key="1">
    <source>
        <dbReference type="SAM" id="MobiDB-lite"/>
    </source>
</evidence>
<evidence type="ECO:0000313" key="3">
    <source>
        <dbReference type="Proteomes" id="UP001642484"/>
    </source>
</evidence>
<feature type="compositionally biased region" description="Pro residues" evidence="1">
    <location>
        <begin position="254"/>
        <end position="271"/>
    </location>
</feature>